<dbReference type="Proteomes" id="UP000297245">
    <property type="component" value="Unassembled WGS sequence"/>
</dbReference>
<organism evidence="1 2">
    <name type="scientific">Dendrothele bispora (strain CBS 962.96)</name>
    <dbReference type="NCBI Taxonomy" id="1314807"/>
    <lineage>
        <taxon>Eukaryota</taxon>
        <taxon>Fungi</taxon>
        <taxon>Dikarya</taxon>
        <taxon>Basidiomycota</taxon>
        <taxon>Agaricomycotina</taxon>
        <taxon>Agaricomycetes</taxon>
        <taxon>Agaricomycetidae</taxon>
        <taxon>Agaricales</taxon>
        <taxon>Agaricales incertae sedis</taxon>
        <taxon>Dendrothele</taxon>
    </lineage>
</organism>
<evidence type="ECO:0000313" key="1">
    <source>
        <dbReference type="EMBL" id="THU96657.1"/>
    </source>
</evidence>
<protein>
    <submittedName>
        <fullName evidence="1">Uncharacterized protein</fullName>
    </submittedName>
</protein>
<sequence>MYTALGILINSAENLVHCHFGNITATLPSSTFGSNEYIVDLPPYLGRSTIISMNQLRTFSLHLSEAGPRLLDHLVLTCLNDLTLMGIESSRAIDHVVSLIIRSACCVKRLKLLKFPLMDHTLVRLLRQTPELEGLEMKGWIWNDLWLNMTRETGTSRGSTILNPVVPRLKYFRLYGPRIFDLDVLQTMLNSRIMGGSEEFHSTDPDGEASRLRQVFLRLFNDDPEYYEGSMRRNGSWRNGPIEGNGRVVLDVRNARKPLVLDNKPVIQNTKAAADMVKNWGAALTDTLLQKREIDAENVRILDELLTTIESYNRTTEPFLGSSIIRKVLREIGQKDIPRDAEYDLKRRAKALARSIN</sequence>
<proteinExistence type="predicted"/>
<dbReference type="AlphaFoldDB" id="A0A4S8M3E9"/>
<accession>A0A4S8M3E9</accession>
<name>A0A4S8M3E9_DENBC</name>
<dbReference type="EMBL" id="ML179172">
    <property type="protein sequence ID" value="THU96657.1"/>
    <property type="molecule type" value="Genomic_DNA"/>
</dbReference>
<evidence type="ECO:0000313" key="2">
    <source>
        <dbReference type="Proteomes" id="UP000297245"/>
    </source>
</evidence>
<gene>
    <name evidence="1" type="ORF">K435DRAFT_965892</name>
</gene>
<keyword evidence="2" id="KW-1185">Reference proteome</keyword>
<reference evidence="1 2" key="1">
    <citation type="journal article" date="2019" name="Nat. Ecol. Evol.">
        <title>Megaphylogeny resolves global patterns of mushroom evolution.</title>
        <authorList>
            <person name="Varga T."/>
            <person name="Krizsan K."/>
            <person name="Foldi C."/>
            <person name="Dima B."/>
            <person name="Sanchez-Garcia M."/>
            <person name="Sanchez-Ramirez S."/>
            <person name="Szollosi G.J."/>
            <person name="Szarkandi J.G."/>
            <person name="Papp V."/>
            <person name="Albert L."/>
            <person name="Andreopoulos W."/>
            <person name="Angelini C."/>
            <person name="Antonin V."/>
            <person name="Barry K.W."/>
            <person name="Bougher N.L."/>
            <person name="Buchanan P."/>
            <person name="Buyck B."/>
            <person name="Bense V."/>
            <person name="Catcheside P."/>
            <person name="Chovatia M."/>
            <person name="Cooper J."/>
            <person name="Damon W."/>
            <person name="Desjardin D."/>
            <person name="Finy P."/>
            <person name="Geml J."/>
            <person name="Haridas S."/>
            <person name="Hughes K."/>
            <person name="Justo A."/>
            <person name="Karasinski D."/>
            <person name="Kautmanova I."/>
            <person name="Kiss B."/>
            <person name="Kocsube S."/>
            <person name="Kotiranta H."/>
            <person name="LaButti K.M."/>
            <person name="Lechner B.E."/>
            <person name="Liimatainen K."/>
            <person name="Lipzen A."/>
            <person name="Lukacs Z."/>
            <person name="Mihaltcheva S."/>
            <person name="Morgado L.N."/>
            <person name="Niskanen T."/>
            <person name="Noordeloos M.E."/>
            <person name="Ohm R.A."/>
            <person name="Ortiz-Santana B."/>
            <person name="Ovrebo C."/>
            <person name="Racz N."/>
            <person name="Riley R."/>
            <person name="Savchenko A."/>
            <person name="Shiryaev A."/>
            <person name="Soop K."/>
            <person name="Spirin V."/>
            <person name="Szebenyi C."/>
            <person name="Tomsovsky M."/>
            <person name="Tulloss R.E."/>
            <person name="Uehling J."/>
            <person name="Grigoriev I.V."/>
            <person name="Vagvolgyi C."/>
            <person name="Papp T."/>
            <person name="Martin F.M."/>
            <person name="Miettinen O."/>
            <person name="Hibbett D.S."/>
            <person name="Nagy L.G."/>
        </authorList>
    </citation>
    <scope>NUCLEOTIDE SEQUENCE [LARGE SCALE GENOMIC DNA]</scope>
    <source>
        <strain evidence="1 2">CBS 962.96</strain>
    </source>
</reference>